<proteinExistence type="predicted"/>
<gene>
    <name evidence="1" type="ORF">R1flu_004913</name>
</gene>
<dbReference type="EMBL" id="JBHFFA010000003">
    <property type="protein sequence ID" value="KAL2633434.1"/>
    <property type="molecule type" value="Genomic_DNA"/>
</dbReference>
<comment type="caution">
    <text evidence="1">The sequence shown here is derived from an EMBL/GenBank/DDBJ whole genome shotgun (WGS) entry which is preliminary data.</text>
</comment>
<sequence length="133" mass="14519">MFLGMTSCTRSYVYENNGCSGVFTTRTGNVCDVGGGKNSAKWKYTCRRRSLLSDNFPSSSDTTPECKSTVDKPTGIVYTEESMTGFWMLKSPDAVNLMSQLESLPAGEKIDWIKTQGATFVALSAVQTVETNV</sequence>
<dbReference type="AlphaFoldDB" id="A0ABD1YSL5"/>
<reference evidence="1 2" key="1">
    <citation type="submission" date="2024-09" db="EMBL/GenBank/DDBJ databases">
        <title>Chromosome-scale assembly of Riccia fluitans.</title>
        <authorList>
            <person name="Paukszto L."/>
            <person name="Sawicki J."/>
            <person name="Karawczyk K."/>
            <person name="Piernik-Szablinska J."/>
            <person name="Szczecinska M."/>
            <person name="Mazdziarz M."/>
        </authorList>
    </citation>
    <scope>NUCLEOTIDE SEQUENCE [LARGE SCALE GENOMIC DNA]</scope>
    <source>
        <strain evidence="1">Rf_01</strain>
        <tissue evidence="1">Aerial parts of the thallus</tissue>
    </source>
</reference>
<name>A0ABD1YSL5_9MARC</name>
<keyword evidence="2" id="KW-1185">Reference proteome</keyword>
<evidence type="ECO:0000313" key="2">
    <source>
        <dbReference type="Proteomes" id="UP001605036"/>
    </source>
</evidence>
<organism evidence="1 2">
    <name type="scientific">Riccia fluitans</name>
    <dbReference type="NCBI Taxonomy" id="41844"/>
    <lineage>
        <taxon>Eukaryota</taxon>
        <taxon>Viridiplantae</taxon>
        <taxon>Streptophyta</taxon>
        <taxon>Embryophyta</taxon>
        <taxon>Marchantiophyta</taxon>
        <taxon>Marchantiopsida</taxon>
        <taxon>Marchantiidae</taxon>
        <taxon>Marchantiales</taxon>
        <taxon>Ricciaceae</taxon>
        <taxon>Riccia</taxon>
    </lineage>
</organism>
<protein>
    <submittedName>
        <fullName evidence="1">Uncharacterized protein</fullName>
    </submittedName>
</protein>
<evidence type="ECO:0000313" key="1">
    <source>
        <dbReference type="EMBL" id="KAL2633434.1"/>
    </source>
</evidence>
<dbReference type="Proteomes" id="UP001605036">
    <property type="component" value="Unassembled WGS sequence"/>
</dbReference>
<accession>A0ABD1YSL5</accession>